<reference evidence="2" key="1">
    <citation type="submission" date="2022-07" db="EMBL/GenBank/DDBJ databases">
        <title>Phylogenomic reconstructions and comparative analyses of Kickxellomycotina fungi.</title>
        <authorList>
            <person name="Reynolds N.K."/>
            <person name="Stajich J.E."/>
            <person name="Barry K."/>
            <person name="Grigoriev I.V."/>
            <person name="Crous P."/>
            <person name="Smith M.E."/>
        </authorList>
    </citation>
    <scope>NUCLEOTIDE SEQUENCE</scope>
    <source>
        <strain evidence="2">NBRC 105413</strain>
    </source>
</reference>
<feature type="compositionally biased region" description="Basic and acidic residues" evidence="1">
    <location>
        <begin position="35"/>
        <end position="45"/>
    </location>
</feature>
<proteinExistence type="predicted"/>
<gene>
    <name evidence="2" type="ORF">LPJ64_004961</name>
</gene>
<evidence type="ECO:0000256" key="1">
    <source>
        <dbReference type="SAM" id="MobiDB-lite"/>
    </source>
</evidence>
<organism evidence="2 3">
    <name type="scientific">Coemansia asiatica</name>
    <dbReference type="NCBI Taxonomy" id="1052880"/>
    <lineage>
        <taxon>Eukaryota</taxon>
        <taxon>Fungi</taxon>
        <taxon>Fungi incertae sedis</taxon>
        <taxon>Zoopagomycota</taxon>
        <taxon>Kickxellomycotina</taxon>
        <taxon>Kickxellomycetes</taxon>
        <taxon>Kickxellales</taxon>
        <taxon>Kickxellaceae</taxon>
        <taxon>Coemansia</taxon>
    </lineage>
</organism>
<protein>
    <submittedName>
        <fullName evidence="2">Uncharacterized protein</fullName>
    </submittedName>
</protein>
<dbReference type="AlphaFoldDB" id="A0A9W7XHX5"/>
<dbReference type="Proteomes" id="UP001145021">
    <property type="component" value="Unassembled WGS sequence"/>
</dbReference>
<comment type="caution">
    <text evidence="2">The sequence shown here is derived from an EMBL/GenBank/DDBJ whole genome shotgun (WGS) entry which is preliminary data.</text>
</comment>
<sequence>MPGKPPRLDLYQREERSISINSIEFDSISSYSSSDNKKASSERSHSTVAAPLQTSAASLKRSCSDMTQNDSDTDINRKSSSNHSGSRAMESCIETMVSKRDQLRKRFKDWTTAVDDSAKKLRCIADNALVNQSTHLEQILTDGKTTIDSIVNEQLRIHSQLSSFVSLLANAQKQSFADGENNNDNDGGRDRHLNIEKENEKKQRVAASVDSIVIDD</sequence>
<name>A0A9W7XHX5_9FUNG</name>
<feature type="region of interest" description="Disordered" evidence="1">
    <location>
        <begin position="29"/>
        <end position="90"/>
    </location>
</feature>
<keyword evidence="3" id="KW-1185">Reference proteome</keyword>
<accession>A0A9W7XHX5</accession>
<evidence type="ECO:0000313" key="2">
    <source>
        <dbReference type="EMBL" id="KAJ1643242.1"/>
    </source>
</evidence>
<dbReference type="EMBL" id="JANBOH010000276">
    <property type="protein sequence ID" value="KAJ1643242.1"/>
    <property type="molecule type" value="Genomic_DNA"/>
</dbReference>
<evidence type="ECO:0000313" key="3">
    <source>
        <dbReference type="Proteomes" id="UP001145021"/>
    </source>
</evidence>